<evidence type="ECO:0000313" key="2">
    <source>
        <dbReference type="Proteomes" id="UP000192247"/>
    </source>
</evidence>
<dbReference type="Proteomes" id="UP000192247">
    <property type="component" value="Unassembled WGS sequence"/>
</dbReference>
<accession>A0A1V9XUA7</accession>
<dbReference type="AlphaFoldDB" id="A0A1V9XUA7"/>
<comment type="caution">
    <text evidence="1">The sequence shown here is derived from an EMBL/GenBank/DDBJ whole genome shotgun (WGS) entry which is preliminary data.</text>
</comment>
<dbReference type="EMBL" id="MNPL01003985">
    <property type="protein sequence ID" value="OQR77070.1"/>
    <property type="molecule type" value="Genomic_DNA"/>
</dbReference>
<gene>
    <name evidence="1" type="ORF">BIW11_07353</name>
</gene>
<dbReference type="OrthoDB" id="20821at2759"/>
<dbReference type="InterPro" id="IPR045036">
    <property type="entry name" value="Spartin-like"/>
</dbReference>
<reference evidence="1 2" key="1">
    <citation type="journal article" date="2017" name="Gigascience">
        <title>Draft genome of the honey bee ectoparasitic mite, Tropilaelaps mercedesae, is shaped by the parasitic life history.</title>
        <authorList>
            <person name="Dong X."/>
            <person name="Armstrong S.D."/>
            <person name="Xia D."/>
            <person name="Makepeace B.L."/>
            <person name="Darby A.C."/>
            <person name="Kadowaki T."/>
        </authorList>
    </citation>
    <scope>NUCLEOTIDE SEQUENCE [LARGE SCALE GENOMIC DNA]</scope>
    <source>
        <strain evidence="1">Wuxi-XJTLU</strain>
    </source>
</reference>
<dbReference type="PANTHER" id="PTHR21068">
    <property type="entry name" value="SPARTIN"/>
    <property type="match status" value="1"/>
</dbReference>
<organism evidence="1 2">
    <name type="scientific">Tropilaelaps mercedesae</name>
    <dbReference type="NCBI Taxonomy" id="418985"/>
    <lineage>
        <taxon>Eukaryota</taxon>
        <taxon>Metazoa</taxon>
        <taxon>Ecdysozoa</taxon>
        <taxon>Arthropoda</taxon>
        <taxon>Chelicerata</taxon>
        <taxon>Arachnida</taxon>
        <taxon>Acari</taxon>
        <taxon>Parasitiformes</taxon>
        <taxon>Mesostigmata</taxon>
        <taxon>Gamasina</taxon>
        <taxon>Dermanyssoidea</taxon>
        <taxon>Laelapidae</taxon>
        <taxon>Tropilaelaps</taxon>
    </lineage>
</organism>
<dbReference type="PANTHER" id="PTHR21068:SF43">
    <property type="entry name" value="SPARTIN"/>
    <property type="match status" value="1"/>
</dbReference>
<name>A0A1V9XUA7_9ACAR</name>
<dbReference type="GO" id="GO:0005886">
    <property type="term" value="C:plasma membrane"/>
    <property type="evidence" value="ECO:0007669"/>
    <property type="project" value="TreeGrafter"/>
</dbReference>
<dbReference type="STRING" id="418985.A0A1V9XUA7"/>
<protein>
    <submittedName>
        <fullName evidence="1">Spartin-like</fullName>
    </submittedName>
</protein>
<evidence type="ECO:0000313" key="1">
    <source>
        <dbReference type="EMBL" id="OQR77070.1"/>
    </source>
</evidence>
<dbReference type="GO" id="GO:0051301">
    <property type="term" value="P:cell division"/>
    <property type="evidence" value="ECO:0007669"/>
    <property type="project" value="TreeGrafter"/>
</dbReference>
<sequence length="150" mass="16280">MATQASPRQLVHIPSRVQVFHITDLGSVSLHSDPNELFIFTLNPASYPVSQQTVSWLQVGEFTYTFVPGKSPILKTGYGAYLFPDASLNGNQFSSIALVLPADVTNEARALLDQILKDYACLKEQPMIQLGRLEGASVGQKVSDGIIGSK</sequence>
<dbReference type="InParanoid" id="A0A1V9XUA7"/>
<keyword evidence="2" id="KW-1185">Reference proteome</keyword>
<proteinExistence type="predicted"/>